<dbReference type="Gene3D" id="1.20.1090.10">
    <property type="entry name" value="Dehydroquinate synthase-like - alpha domain"/>
    <property type="match status" value="1"/>
</dbReference>
<dbReference type="Proteomes" id="UP000029223">
    <property type="component" value="Unassembled WGS sequence"/>
</dbReference>
<proteinExistence type="predicted"/>
<sequence>MNVAEAACSEGETIHNEAFPITPDMVFAAIKAANAEGRRRFT</sequence>
<evidence type="ECO:0000313" key="1">
    <source>
        <dbReference type="EMBL" id="GAL29016.1"/>
    </source>
</evidence>
<accession>A0ABQ0JJV4</accession>
<name>A0ABQ0JJV4_9VIBR</name>
<dbReference type="EMBL" id="BBMS01000055">
    <property type="protein sequence ID" value="GAL29016.1"/>
    <property type="molecule type" value="Genomic_DNA"/>
</dbReference>
<comment type="caution">
    <text evidence="1">The sequence shown here is derived from an EMBL/GenBank/DDBJ whole genome shotgun (WGS) entry which is preliminary data.</text>
</comment>
<protein>
    <submittedName>
        <fullName evidence="1">Uncharacterized protein</fullName>
    </submittedName>
</protein>
<reference evidence="2" key="1">
    <citation type="submission" date="2014-09" db="EMBL/GenBank/DDBJ databases">
        <title>Vibrio variabilis JCM 19239. (C206) whole genome shotgun sequence.</title>
        <authorList>
            <person name="Sawabe T."/>
            <person name="Meirelles P."/>
            <person name="Nakanishi M."/>
            <person name="Sayaka M."/>
            <person name="Hattori M."/>
            <person name="Ohkuma M."/>
        </authorList>
    </citation>
    <scope>NUCLEOTIDE SEQUENCE [LARGE SCALE GENOMIC DNA]</scope>
    <source>
        <strain evidence="2">JCM 19239</strain>
    </source>
</reference>
<keyword evidence="2" id="KW-1185">Reference proteome</keyword>
<organism evidence="1 2">
    <name type="scientific">Vibrio variabilis</name>
    <dbReference type="NCBI Taxonomy" id="990271"/>
    <lineage>
        <taxon>Bacteria</taxon>
        <taxon>Pseudomonadati</taxon>
        <taxon>Pseudomonadota</taxon>
        <taxon>Gammaproteobacteria</taxon>
        <taxon>Vibrionales</taxon>
        <taxon>Vibrionaceae</taxon>
        <taxon>Vibrio</taxon>
    </lineage>
</organism>
<evidence type="ECO:0000313" key="2">
    <source>
        <dbReference type="Proteomes" id="UP000029223"/>
    </source>
</evidence>
<gene>
    <name evidence="1" type="ORF">JCM19239_6104</name>
</gene>